<dbReference type="Proteomes" id="UP000715095">
    <property type="component" value="Unassembled WGS sequence"/>
</dbReference>
<keyword evidence="2" id="KW-1185">Reference proteome</keyword>
<protein>
    <submittedName>
        <fullName evidence="1">Uncharacterized protein</fullName>
    </submittedName>
</protein>
<comment type="caution">
    <text evidence="1">The sequence shown here is derived from an EMBL/GenBank/DDBJ whole genome shotgun (WGS) entry which is preliminary data.</text>
</comment>
<proteinExistence type="predicted"/>
<gene>
    <name evidence="1" type="ORF">H6A60_03110</name>
</gene>
<accession>A0ABS2DQ88</accession>
<dbReference type="EMBL" id="JACJJC010000003">
    <property type="protein sequence ID" value="MBM6703485.1"/>
    <property type="molecule type" value="Genomic_DNA"/>
</dbReference>
<sequence>MMIHRTDERKAGKRWCKDAAGFLMGCAAMGVEGAVLAPDLSLGELKEASRVVWESPSVERVDEVVSVDALANHVALFATTTGAASGATTLPASIGAGLLVTFVGRLELAGPARRIVWESADPTAAATRTVAYGDRTAPVFGVLGKGGQTATEAQGSLESWRLRGELRPVLVCASEPCRLEPGTVHIPSLSTAVATEKGVVHAKEILTGKRATLRADCRFSLSPVQIDFGTIRPRREGDRLAAARTDIEVVCHRGTSPGTVRMRLTPASGTFASSDRYARTSHPSLALVHRYNAAAGCGREEARSWLAEDTAFLSLEQRTSLRQGAEGFVEWGVCQMESAVTAGDFKATVHYDIWVD</sequence>
<reference evidence="1 2" key="1">
    <citation type="journal article" date="2021" name="Sci. Rep.">
        <title>The distribution of antibiotic resistance genes in chicken gut microbiota commensals.</title>
        <authorList>
            <person name="Juricova H."/>
            <person name="Matiasovicova J."/>
            <person name="Kubasova T."/>
            <person name="Cejkova D."/>
            <person name="Rychlik I."/>
        </authorList>
    </citation>
    <scope>NUCLEOTIDE SEQUENCE [LARGE SCALE GENOMIC DNA]</scope>
    <source>
        <strain evidence="1 2">An829</strain>
    </source>
</reference>
<name>A0ABS2DQ88_9BURK</name>
<evidence type="ECO:0000313" key="1">
    <source>
        <dbReference type="EMBL" id="MBM6703485.1"/>
    </source>
</evidence>
<evidence type="ECO:0000313" key="2">
    <source>
        <dbReference type="Proteomes" id="UP000715095"/>
    </source>
</evidence>
<dbReference type="RefSeq" id="WP_205101948.1">
    <property type="nucleotide sequence ID" value="NZ_JACJJC010000003.1"/>
</dbReference>
<organism evidence="1 2">
    <name type="scientific">Sutterella massiliensis</name>
    <dbReference type="NCBI Taxonomy" id="1816689"/>
    <lineage>
        <taxon>Bacteria</taxon>
        <taxon>Pseudomonadati</taxon>
        <taxon>Pseudomonadota</taxon>
        <taxon>Betaproteobacteria</taxon>
        <taxon>Burkholderiales</taxon>
        <taxon>Sutterellaceae</taxon>
        <taxon>Sutterella</taxon>
    </lineage>
</organism>